<dbReference type="AlphaFoldDB" id="A0A0K1QA55"/>
<evidence type="ECO:0008006" key="3">
    <source>
        <dbReference type="Google" id="ProtNLM"/>
    </source>
</evidence>
<evidence type="ECO:0000313" key="2">
    <source>
        <dbReference type="Proteomes" id="UP000064967"/>
    </source>
</evidence>
<accession>A0A0K1QA55</accession>
<reference evidence="1 2" key="1">
    <citation type="submission" date="2015-08" db="EMBL/GenBank/DDBJ databases">
        <authorList>
            <person name="Babu N.S."/>
            <person name="Beckwith C.J."/>
            <person name="Beseler K.G."/>
            <person name="Brison A."/>
            <person name="Carone J.V."/>
            <person name="Caskin T.P."/>
            <person name="Diamond M."/>
            <person name="Durham M.E."/>
            <person name="Foxe J.M."/>
            <person name="Go M."/>
            <person name="Henderson B.A."/>
            <person name="Jones I.B."/>
            <person name="McGettigan J.A."/>
            <person name="Micheletti S.J."/>
            <person name="Nasrallah M.E."/>
            <person name="Ortiz D."/>
            <person name="Piller C.R."/>
            <person name="Privatt S.R."/>
            <person name="Schneider S.L."/>
            <person name="Sharp S."/>
            <person name="Smith T.C."/>
            <person name="Stanton J.D."/>
            <person name="Ullery H.E."/>
            <person name="Wilson R.J."/>
            <person name="Serrano M.G."/>
            <person name="Buck G."/>
            <person name="Lee V."/>
            <person name="Wang Y."/>
            <person name="Carvalho R."/>
            <person name="Voegtly L."/>
            <person name="Shi R."/>
            <person name="Duckworth R."/>
            <person name="Johnson A."/>
            <person name="Loviza R."/>
            <person name="Walstead R."/>
            <person name="Shah Z."/>
            <person name="Kiflezghi M."/>
            <person name="Wade K."/>
            <person name="Ball S.L."/>
            <person name="Bradley K.W."/>
            <person name="Asai D.J."/>
            <person name="Bowman C.A."/>
            <person name="Russell D.A."/>
            <person name="Pope W.H."/>
            <person name="Jacobs-Sera D."/>
            <person name="Hendrix R.W."/>
            <person name="Hatfull G.F."/>
        </authorList>
    </citation>
    <scope>NUCLEOTIDE SEQUENCE [LARGE SCALE GENOMIC DNA]</scope>
    <source>
        <strain evidence="1 2">DSM 27648</strain>
    </source>
</reference>
<protein>
    <recommendedName>
        <fullName evidence="3">Roadblock/LAMTOR2 domain-containing protein</fullName>
    </recommendedName>
</protein>
<dbReference type="EMBL" id="CP012333">
    <property type="protein sequence ID" value="AKV02285.1"/>
    <property type="molecule type" value="Genomic_DNA"/>
</dbReference>
<name>A0A0K1QA55_9BACT</name>
<proteinExistence type="predicted"/>
<dbReference type="Proteomes" id="UP000064967">
    <property type="component" value="Chromosome"/>
</dbReference>
<sequence>MSDWKLGASSPFLSDRARARAPQIVDYAAAGGGAILVSPAGDVVLSRGTNDDLERRLVVRTARQLGGAERLASFQVGRFCVHAAPVRDGWMLCTLSCASISPTILVDRLKRASHVMALALLDGEMPKGGGSSGPQSASARIYVFPKTRRS</sequence>
<gene>
    <name evidence="1" type="ORF">AKJ09_08948</name>
</gene>
<dbReference type="RefSeq" id="WP_146653226.1">
    <property type="nucleotide sequence ID" value="NZ_CP012333.1"/>
</dbReference>
<keyword evidence="2" id="KW-1185">Reference proteome</keyword>
<evidence type="ECO:0000313" key="1">
    <source>
        <dbReference type="EMBL" id="AKV02285.1"/>
    </source>
</evidence>
<dbReference type="KEGG" id="llu:AKJ09_08948"/>
<organism evidence="1 2">
    <name type="scientific">Labilithrix luteola</name>
    <dbReference type="NCBI Taxonomy" id="1391654"/>
    <lineage>
        <taxon>Bacteria</taxon>
        <taxon>Pseudomonadati</taxon>
        <taxon>Myxococcota</taxon>
        <taxon>Polyangia</taxon>
        <taxon>Polyangiales</taxon>
        <taxon>Labilitrichaceae</taxon>
        <taxon>Labilithrix</taxon>
    </lineage>
</organism>